<comment type="caution">
    <text evidence="3">The sequence shown here is derived from an EMBL/GenBank/DDBJ whole genome shotgun (WGS) entry which is preliminary data.</text>
</comment>
<dbReference type="PANTHER" id="PTHR42879:SF6">
    <property type="entry name" value="NADPH-DEPENDENT REDUCTASE BACG"/>
    <property type="match status" value="1"/>
</dbReference>
<comment type="similarity">
    <text evidence="1">Belongs to the short-chain dehydrogenases/reductases (SDR) family.</text>
</comment>
<dbReference type="PANTHER" id="PTHR42879">
    <property type="entry name" value="3-OXOACYL-(ACYL-CARRIER-PROTEIN) REDUCTASE"/>
    <property type="match status" value="1"/>
</dbReference>
<dbReference type="OrthoDB" id="9804774at2"/>
<name>A0A559KH52_9BACL</name>
<dbReference type="InterPro" id="IPR020904">
    <property type="entry name" value="Sc_DH/Rdtase_CS"/>
</dbReference>
<dbReference type="GO" id="GO:0008206">
    <property type="term" value="P:bile acid metabolic process"/>
    <property type="evidence" value="ECO:0007669"/>
    <property type="project" value="UniProtKB-ARBA"/>
</dbReference>
<dbReference type="FunFam" id="3.40.50.720:FF:000084">
    <property type="entry name" value="Short-chain dehydrogenase reductase"/>
    <property type="match status" value="1"/>
</dbReference>
<dbReference type="SUPFAM" id="SSF51735">
    <property type="entry name" value="NAD(P)-binding Rossmann-fold domains"/>
    <property type="match status" value="1"/>
</dbReference>
<accession>A0A559KH52</accession>
<dbReference type="PRINTS" id="PR00080">
    <property type="entry name" value="SDRFAMILY"/>
</dbReference>
<evidence type="ECO:0000313" key="3">
    <source>
        <dbReference type="EMBL" id="TVY11454.1"/>
    </source>
</evidence>
<gene>
    <name evidence="3" type="ORF">FPZ49_01785</name>
</gene>
<dbReference type="AlphaFoldDB" id="A0A559KH52"/>
<dbReference type="RefSeq" id="WP_144842646.1">
    <property type="nucleotide sequence ID" value="NZ_VNJI01000002.1"/>
</dbReference>
<sequence length="264" mass="28245">MHIQLTGKRAVVSGSTKGIGYAIARGLAAAGAAVLINGRSEQTVAASVDKLKRDVPGAEVDGIAADLSRAEGVSWLLEHWPEADILVNNVGVFEPKPFFEITDEEWEYYMQLHVMAAMRLSRHYAKGMVERGWGRVLFNASVTGGFFSGEMVHYGTAKAALLGLSRGIAESVAGSGVTVNSFLPGPTRTERVETFFEGAAQTAGKTFEQLEQEMYAGSLPTSLVQRFIRPEEVASLVVFLASEQASAITGATMRADGGIVRSMV</sequence>
<dbReference type="PRINTS" id="PR00081">
    <property type="entry name" value="GDHRDH"/>
</dbReference>
<dbReference type="InterPro" id="IPR036291">
    <property type="entry name" value="NAD(P)-bd_dom_sf"/>
</dbReference>
<dbReference type="InterPro" id="IPR002347">
    <property type="entry name" value="SDR_fam"/>
</dbReference>
<dbReference type="InterPro" id="IPR050259">
    <property type="entry name" value="SDR"/>
</dbReference>
<proteinExistence type="inferred from homology"/>
<evidence type="ECO:0000313" key="4">
    <source>
        <dbReference type="Proteomes" id="UP000317036"/>
    </source>
</evidence>
<dbReference type="Gene3D" id="3.40.50.720">
    <property type="entry name" value="NAD(P)-binding Rossmann-like Domain"/>
    <property type="match status" value="1"/>
</dbReference>
<keyword evidence="2" id="KW-0560">Oxidoreductase</keyword>
<reference evidence="3 4" key="1">
    <citation type="submission" date="2019-07" db="EMBL/GenBank/DDBJ databases">
        <authorList>
            <person name="Kim J."/>
        </authorList>
    </citation>
    <scope>NUCLEOTIDE SEQUENCE [LARGE SCALE GENOMIC DNA]</scope>
    <source>
        <strain evidence="3 4">JC52</strain>
    </source>
</reference>
<dbReference type="Pfam" id="PF13561">
    <property type="entry name" value="adh_short_C2"/>
    <property type="match status" value="1"/>
</dbReference>
<dbReference type="EMBL" id="VNJI01000002">
    <property type="protein sequence ID" value="TVY11454.1"/>
    <property type="molecule type" value="Genomic_DNA"/>
</dbReference>
<organism evidence="3 4">
    <name type="scientific">Paenibacillus cremeus</name>
    <dbReference type="NCBI Taxonomy" id="2163881"/>
    <lineage>
        <taxon>Bacteria</taxon>
        <taxon>Bacillati</taxon>
        <taxon>Bacillota</taxon>
        <taxon>Bacilli</taxon>
        <taxon>Bacillales</taxon>
        <taxon>Paenibacillaceae</taxon>
        <taxon>Paenibacillus</taxon>
    </lineage>
</organism>
<protein>
    <submittedName>
        <fullName evidence="3">SDR family oxidoreductase</fullName>
    </submittedName>
</protein>
<dbReference type="Proteomes" id="UP000317036">
    <property type="component" value="Unassembled WGS sequence"/>
</dbReference>
<dbReference type="GO" id="GO:0016491">
    <property type="term" value="F:oxidoreductase activity"/>
    <property type="evidence" value="ECO:0007669"/>
    <property type="project" value="UniProtKB-KW"/>
</dbReference>
<keyword evidence="4" id="KW-1185">Reference proteome</keyword>
<evidence type="ECO:0000256" key="2">
    <source>
        <dbReference type="ARBA" id="ARBA00023002"/>
    </source>
</evidence>
<evidence type="ECO:0000256" key="1">
    <source>
        <dbReference type="ARBA" id="ARBA00006484"/>
    </source>
</evidence>
<dbReference type="PROSITE" id="PS00061">
    <property type="entry name" value="ADH_SHORT"/>
    <property type="match status" value="1"/>
</dbReference>